<evidence type="ECO:0000256" key="12">
    <source>
        <dbReference type="SAM" id="MobiDB-lite"/>
    </source>
</evidence>
<keyword evidence="7" id="KW-0238">DNA-binding</keyword>
<reference evidence="13 14" key="1">
    <citation type="submission" date="2024-09" db="EMBL/GenBank/DDBJ databases">
        <title>A chromosome-level genome assembly of Gray's grenadier anchovy, Coilia grayii.</title>
        <authorList>
            <person name="Fu Z."/>
        </authorList>
    </citation>
    <scope>NUCLEOTIDE SEQUENCE [LARGE SCALE GENOMIC DNA]</scope>
    <source>
        <strain evidence="13">G4</strain>
        <tissue evidence="13">Muscle</tissue>
    </source>
</reference>
<evidence type="ECO:0000256" key="11">
    <source>
        <dbReference type="ARBA" id="ARBA00032731"/>
    </source>
</evidence>
<evidence type="ECO:0000313" key="13">
    <source>
        <dbReference type="EMBL" id="KAL2103103.1"/>
    </source>
</evidence>
<dbReference type="EMBL" id="JBHFQA010000002">
    <property type="protein sequence ID" value="KAL2103103.1"/>
    <property type="molecule type" value="Genomic_DNA"/>
</dbReference>
<dbReference type="PANTHER" id="PTHR32121">
    <property type="entry name" value="PCNA-INTERACTING PARTNER"/>
    <property type="match status" value="1"/>
</dbReference>
<evidence type="ECO:0000313" key="14">
    <source>
        <dbReference type="Proteomes" id="UP001591681"/>
    </source>
</evidence>
<evidence type="ECO:0000256" key="7">
    <source>
        <dbReference type="ARBA" id="ARBA00023125"/>
    </source>
</evidence>
<evidence type="ECO:0000256" key="2">
    <source>
        <dbReference type="ARBA" id="ARBA00004496"/>
    </source>
</evidence>
<evidence type="ECO:0000256" key="6">
    <source>
        <dbReference type="ARBA" id="ARBA00022763"/>
    </source>
</evidence>
<feature type="region of interest" description="Disordered" evidence="12">
    <location>
        <begin position="395"/>
        <end position="422"/>
    </location>
</feature>
<evidence type="ECO:0000256" key="9">
    <source>
        <dbReference type="ARBA" id="ARBA00023242"/>
    </source>
</evidence>
<evidence type="ECO:0000256" key="3">
    <source>
        <dbReference type="ARBA" id="ARBA00009135"/>
    </source>
</evidence>
<feature type="compositionally biased region" description="Basic and acidic residues" evidence="12">
    <location>
        <begin position="471"/>
        <end position="485"/>
    </location>
</feature>
<feature type="region of interest" description="Disordered" evidence="12">
    <location>
        <begin position="459"/>
        <end position="554"/>
    </location>
</feature>
<organism evidence="13 14">
    <name type="scientific">Coilia grayii</name>
    <name type="common">Gray's grenadier anchovy</name>
    <dbReference type="NCBI Taxonomy" id="363190"/>
    <lineage>
        <taxon>Eukaryota</taxon>
        <taxon>Metazoa</taxon>
        <taxon>Chordata</taxon>
        <taxon>Craniata</taxon>
        <taxon>Vertebrata</taxon>
        <taxon>Euteleostomi</taxon>
        <taxon>Actinopterygii</taxon>
        <taxon>Neopterygii</taxon>
        <taxon>Teleostei</taxon>
        <taxon>Clupei</taxon>
        <taxon>Clupeiformes</taxon>
        <taxon>Clupeoidei</taxon>
        <taxon>Engraulidae</taxon>
        <taxon>Coilinae</taxon>
        <taxon>Coilia</taxon>
    </lineage>
</organism>
<dbReference type="Proteomes" id="UP001591681">
    <property type="component" value="Unassembled WGS sequence"/>
</dbReference>
<protein>
    <recommendedName>
        <fullName evidence="4">PCNA-interacting partner</fullName>
    </recommendedName>
    <alternativeName>
        <fullName evidence="10">PARP-1 binding protein</fullName>
    </alternativeName>
    <alternativeName>
        <fullName evidence="11">PARP1-binding protein</fullName>
    </alternativeName>
</protein>
<comment type="caution">
    <text evidence="13">The sequence shown here is derived from an EMBL/GenBank/DDBJ whole genome shotgun (WGS) entry which is preliminary data.</text>
</comment>
<comment type="similarity">
    <text evidence="3">Belongs to the PARI family.</text>
</comment>
<dbReference type="AlphaFoldDB" id="A0ABD1KVA6"/>
<keyword evidence="14" id="KW-1185">Reference proteome</keyword>
<accession>A0ABD1KVA6</accession>
<dbReference type="GO" id="GO:0005634">
    <property type="term" value="C:nucleus"/>
    <property type="evidence" value="ECO:0007669"/>
    <property type="project" value="UniProtKB-SubCell"/>
</dbReference>
<proteinExistence type="inferred from homology"/>
<evidence type="ECO:0000256" key="1">
    <source>
        <dbReference type="ARBA" id="ARBA00004123"/>
    </source>
</evidence>
<name>A0ABD1KVA6_9TELE</name>
<evidence type="ECO:0000256" key="4">
    <source>
        <dbReference type="ARBA" id="ARBA00014320"/>
    </source>
</evidence>
<evidence type="ECO:0000256" key="10">
    <source>
        <dbReference type="ARBA" id="ARBA00031632"/>
    </source>
</evidence>
<keyword evidence="6" id="KW-0227">DNA damage</keyword>
<evidence type="ECO:0000256" key="5">
    <source>
        <dbReference type="ARBA" id="ARBA00022490"/>
    </source>
</evidence>
<feature type="compositionally biased region" description="Low complexity" evidence="12">
    <location>
        <begin position="521"/>
        <end position="540"/>
    </location>
</feature>
<keyword evidence="5" id="KW-0963">Cytoplasm</keyword>
<feature type="compositionally biased region" description="Pro residues" evidence="12">
    <location>
        <begin position="407"/>
        <end position="416"/>
    </location>
</feature>
<feature type="region of interest" description="Disordered" evidence="12">
    <location>
        <begin position="143"/>
        <end position="164"/>
    </location>
</feature>
<sequence length="554" mass="60405">MASVGENLRNMVRVFRRECYRVLESERTTIRGSDEMLMALQLTMAEVNKRERGEFGVVLSDVLLCWKCLLLDRLQLPDDGSSRPENYELIRREYESFLKRTNTMDLIDVYDTVKQLNTDPGDLLTPMELLQFILGAVPGDDPGEMSSLPPCPSTPSSQPRPGTAQMQRVVRGVFCSYLGLLAVTSFVRAIQLGGKGYAPSESDPLRKHLKGLTEFVHFHRPAGGVAGGDPRSRVAAVESWSTARWRTRPKALREHISLLHSARQQASQTLATGISPARPKAYAINHATAYIGRDTVKVLLDLLDAEALAPPCRNKAELLTEDQAVLNGSEGSSLLTLYKSPEVVTGTSPKPLRTRVQAAQAKGKVKERGLRSQFACTYVEDGDLPLNRVLDFPSTSQMPTCKHPAPKRPTAPPRPLGPSALLGLSALDRDPQEQSAAEDPPYRTHSVATQKLNSASIEALGSRHGNAKSRPPKDAQRKKTRKADVPEDTPLGGKSVKRKQAEGADVCGDENQPPPAKRAPPKALGGPPGKKSSSKAPAKKLITGQGKLTSFFRL</sequence>
<comment type="subcellular location">
    <subcellularLocation>
        <location evidence="2">Cytoplasm</location>
    </subcellularLocation>
    <subcellularLocation>
        <location evidence="1">Nucleus</location>
    </subcellularLocation>
</comment>
<dbReference type="GO" id="GO:0003677">
    <property type="term" value="F:DNA binding"/>
    <property type="evidence" value="ECO:0007669"/>
    <property type="project" value="UniProtKB-KW"/>
</dbReference>
<dbReference type="GO" id="GO:0005737">
    <property type="term" value="C:cytoplasm"/>
    <property type="evidence" value="ECO:0007669"/>
    <property type="project" value="UniProtKB-SubCell"/>
</dbReference>
<dbReference type="InterPro" id="IPR038932">
    <property type="entry name" value="PARPBP"/>
</dbReference>
<dbReference type="PANTHER" id="PTHR32121:SF0">
    <property type="entry name" value="PCNA-INTERACTING PARTNER"/>
    <property type="match status" value="1"/>
</dbReference>
<gene>
    <name evidence="13" type="ORF">ACEWY4_002271</name>
</gene>
<evidence type="ECO:0000256" key="8">
    <source>
        <dbReference type="ARBA" id="ARBA00023204"/>
    </source>
</evidence>
<keyword evidence="9" id="KW-0539">Nucleus</keyword>
<keyword evidence="8" id="KW-0234">DNA repair</keyword>
<dbReference type="GO" id="GO:0006281">
    <property type="term" value="P:DNA repair"/>
    <property type="evidence" value="ECO:0007669"/>
    <property type="project" value="UniProtKB-KW"/>
</dbReference>